<reference evidence="2" key="1">
    <citation type="submission" date="2021-01" db="EMBL/GenBank/DDBJ databases">
        <authorList>
            <person name="Corre E."/>
            <person name="Pelletier E."/>
            <person name="Niang G."/>
            <person name="Scheremetjew M."/>
            <person name="Finn R."/>
            <person name="Kale V."/>
            <person name="Holt S."/>
            <person name="Cochrane G."/>
            <person name="Meng A."/>
            <person name="Brown T."/>
            <person name="Cohen L."/>
        </authorList>
    </citation>
    <scope>NUCLEOTIDE SEQUENCE</scope>
    <source>
        <strain evidence="2">NIES-381</strain>
    </source>
</reference>
<dbReference type="AlphaFoldDB" id="A0A7S1N8C8"/>
<protein>
    <submittedName>
        <fullName evidence="2">Uncharacterized protein</fullName>
    </submittedName>
</protein>
<dbReference type="InterPro" id="IPR036770">
    <property type="entry name" value="Ankyrin_rpt-contain_sf"/>
</dbReference>
<evidence type="ECO:0000256" key="1">
    <source>
        <dbReference type="PROSITE-ProRule" id="PRU00023"/>
    </source>
</evidence>
<proteinExistence type="predicted"/>
<name>A0A7S1N8C8_9EUGL</name>
<feature type="repeat" description="ANK" evidence="1">
    <location>
        <begin position="29"/>
        <end position="63"/>
    </location>
</feature>
<evidence type="ECO:0000313" key="2">
    <source>
        <dbReference type="EMBL" id="CAD9003648.1"/>
    </source>
</evidence>
<organism evidence="2">
    <name type="scientific">Eutreptiella gymnastica</name>
    <dbReference type="NCBI Taxonomy" id="73025"/>
    <lineage>
        <taxon>Eukaryota</taxon>
        <taxon>Discoba</taxon>
        <taxon>Euglenozoa</taxon>
        <taxon>Euglenida</taxon>
        <taxon>Spirocuta</taxon>
        <taxon>Euglenophyceae</taxon>
        <taxon>Eutreptiales</taxon>
        <taxon>Eutreptiaceae</taxon>
        <taxon>Eutreptiella</taxon>
    </lineage>
</organism>
<dbReference type="SUPFAM" id="SSF48403">
    <property type="entry name" value="Ankyrin repeat"/>
    <property type="match status" value="1"/>
</dbReference>
<keyword evidence="1" id="KW-0040">ANK repeat</keyword>
<dbReference type="PROSITE" id="PS50088">
    <property type="entry name" value="ANK_REPEAT"/>
    <property type="match status" value="1"/>
</dbReference>
<dbReference type="EMBL" id="HBGA01040596">
    <property type="protein sequence ID" value="CAD9003648.1"/>
    <property type="molecule type" value="Transcribed_RNA"/>
</dbReference>
<dbReference type="PROSITE" id="PS50297">
    <property type="entry name" value="ANK_REP_REGION"/>
    <property type="match status" value="1"/>
</dbReference>
<sequence>MRAPKEGKSVFVKRRESRPEYYATEIPYQGPTALHVAVQGGPKYNTLAHFLLSHGAGTGELESVKRELLCKALDLHNFSVASSMLQALGMAELTDDDFLLLQWFTCCVS</sequence>
<accession>A0A7S1N8C8</accession>
<gene>
    <name evidence="2" type="ORF">EGYM00392_LOCUS14732</name>
</gene>
<dbReference type="InterPro" id="IPR002110">
    <property type="entry name" value="Ankyrin_rpt"/>
</dbReference>